<feature type="region of interest" description="Disordered" evidence="1">
    <location>
        <begin position="255"/>
        <end position="274"/>
    </location>
</feature>
<dbReference type="Proteomes" id="UP000028761">
    <property type="component" value="Chromosome 10"/>
</dbReference>
<dbReference type="Pfam" id="PF00429">
    <property type="entry name" value="TLV_coat"/>
    <property type="match status" value="1"/>
</dbReference>
<accession>A0A2I3LIV2</accession>
<evidence type="ECO:0000256" key="1">
    <source>
        <dbReference type="SAM" id="MobiDB-lite"/>
    </source>
</evidence>
<keyword evidence="2" id="KW-0472">Membrane</keyword>
<evidence type="ECO:0008006" key="6">
    <source>
        <dbReference type="Google" id="ProtNLM"/>
    </source>
</evidence>
<dbReference type="InterPro" id="IPR018154">
    <property type="entry name" value="TLV/ENV_coat_polyprotein"/>
</dbReference>
<protein>
    <recommendedName>
        <fullName evidence="6">Envelope glycoprotein</fullName>
    </recommendedName>
</protein>
<reference evidence="4 5" key="1">
    <citation type="submission" date="2012-03" db="EMBL/GenBank/DDBJ databases">
        <title>Whole Genome Assembly of Papio anubis.</title>
        <authorList>
            <person name="Liu Y.L."/>
            <person name="Abraham K.A."/>
            <person name="Akbar H.A."/>
            <person name="Ali S.A."/>
            <person name="Anosike U.A."/>
            <person name="Aqrawi P.A."/>
            <person name="Arias F.A."/>
            <person name="Attaway T.A."/>
            <person name="Awwad R.A."/>
            <person name="Babu C.B."/>
            <person name="Bandaranaike D.B."/>
            <person name="Battles P.B."/>
            <person name="Bell A.B."/>
            <person name="Beltran B.B."/>
            <person name="Berhane-Mersha D.B."/>
            <person name="Bess C.B."/>
            <person name="Bickham C.B."/>
            <person name="Bolden T.B."/>
            <person name="Carter K.C."/>
            <person name="Chau D.C."/>
            <person name="Chavez A.C."/>
            <person name="Clerc-Blankenburg K.C."/>
            <person name="Coyle M.C."/>
            <person name="Dao M.D."/>
            <person name="Davila M.L.D."/>
            <person name="Davy-Carroll L.D."/>
            <person name="Denson S.D."/>
            <person name="Dinh H.D."/>
            <person name="Fernandez S.F."/>
            <person name="Fernando P.F."/>
            <person name="Forbes L.F."/>
            <person name="Francis C.F."/>
            <person name="Francisco L.F."/>
            <person name="Fu Q.F."/>
            <person name="Garcia-Iii R.G."/>
            <person name="Garrett T.G."/>
            <person name="Gross S.G."/>
            <person name="Gubbala S.G."/>
            <person name="Hirani K.H."/>
            <person name="Hogues M.H."/>
            <person name="Hollins B.H."/>
            <person name="Jackson L.J."/>
            <person name="Javaid M.J."/>
            <person name="Jhangiani S.J."/>
            <person name="Johnson A.J."/>
            <person name="Johnson B.J."/>
            <person name="Jones J.J."/>
            <person name="Joshi V.J."/>
            <person name="Kalu J.K."/>
            <person name="Khan N.K."/>
            <person name="Korchina V.K."/>
            <person name="Kovar C.K."/>
            <person name="Lago L.L."/>
            <person name="Lara F.L."/>
            <person name="Le T.-K.L."/>
            <person name="Lee S.L."/>
            <person name="Legall-Iii F.L."/>
            <person name="Lemon S.L."/>
            <person name="Liu J.L."/>
            <person name="Liu Y.-S.L."/>
            <person name="Liyanage D.L."/>
            <person name="Lopez J.L."/>
            <person name="Lorensuhewa L.L."/>
            <person name="Mata R.M."/>
            <person name="Mathew T.M."/>
            <person name="Mercado C.M."/>
            <person name="Mercado I.M."/>
            <person name="Morales K.M."/>
            <person name="Morgan M.M."/>
            <person name="Munidasa M.M."/>
            <person name="Ngo D.N."/>
            <person name="Nguyen L.N."/>
            <person name="Nguyen T.N."/>
            <person name="Nguyen N.N."/>
            <person name="Obregon M.O."/>
            <person name="Okwuonu G.O."/>
            <person name="Ongeri F.O."/>
            <person name="Onwere C.O."/>
            <person name="Osifeso I.O."/>
            <person name="Parra A.P."/>
            <person name="Patil S.P."/>
            <person name="Perez A.P."/>
            <person name="Perez Y.P."/>
            <person name="Pham C.P."/>
            <person name="Pu L.-L.P."/>
            <person name="Puazo M.P."/>
            <person name="Quiroz J.Q."/>
            <person name="Rouhana J.R."/>
            <person name="Ruiz M.R."/>
            <person name="Ruiz S.-J.R."/>
            <person name="Saada N.S."/>
            <person name="Santibanez J.S."/>
            <person name="Scheel M.S."/>
            <person name="Schneider B.S."/>
            <person name="Simmons D.S."/>
            <person name="Sisson I.S."/>
            <person name="Tang L.-Y.T."/>
            <person name="Thornton R.T."/>
            <person name="Tisius J.T."/>
            <person name="Toledanes G.T."/>
            <person name="Trejos Z.T."/>
            <person name="Usmani K.U."/>
            <person name="Varghese R.V."/>
            <person name="Vattathil S.V."/>
            <person name="Vee V.V."/>
            <person name="Walker D.W."/>
            <person name="Weissenberger G.W."/>
            <person name="White C.W."/>
            <person name="Williams A.W."/>
            <person name="Woodworth J.W."/>
            <person name="Wright R.W."/>
            <person name="Zhu Y.Z."/>
            <person name="Han Y.H."/>
            <person name="Newsham I.N."/>
            <person name="Nazareth L.N."/>
            <person name="Worley K.W."/>
            <person name="Muzny D.M."/>
            <person name="Rogers J.R."/>
            <person name="Gibbs R.G."/>
        </authorList>
    </citation>
    <scope>NUCLEOTIDE SEQUENCE [LARGE SCALE GENOMIC DNA]</scope>
</reference>
<keyword evidence="5" id="KW-1185">Reference proteome</keyword>
<dbReference type="SUPFAM" id="SSF58069">
    <property type="entry name" value="Virus ectodomain"/>
    <property type="match status" value="1"/>
</dbReference>
<keyword evidence="2" id="KW-1133">Transmembrane helix</keyword>
<dbReference type="CDD" id="cd09851">
    <property type="entry name" value="HTLV-1-like_HR1-HR2"/>
    <property type="match status" value="1"/>
</dbReference>
<evidence type="ECO:0000256" key="2">
    <source>
        <dbReference type="SAM" id="Phobius"/>
    </source>
</evidence>
<dbReference type="GeneTree" id="ENSGT00690000102286"/>
<keyword evidence="2" id="KW-0812">Transmembrane</keyword>
<sequence>METPTLREPAQDKTLSYLTLCLLFALLPCAVSSIAFDANPHRPFSLTWQIINFNNQEVLNETSENAPIGTWFPDLYFNLEKIAGKIKDTGPRFTGPTGVLLGTPQDGQEWKRQARRVSISRNGFYACPGFRTGQMKKTCGDLTHLYCKSWSCVTTNDGEWKWATKPWYITMSFVQPCTTTRYSENCNLVRIKFEDAAKSDNRWITTGLIWGLYLYQHNPPKIPLQIRLLVNPDTAPVIVGPNQVLLEARKPPVPISEKPQLKAPQSTSPPLISASSEYASSTQDITRWAPNPEIENRLLNLIKGSYLALNQTRPEFTSSCWLCLATSPPYYEGIASTAKFINSTNPTGCAWEQRNKLTLAEVSGSGTCIGQVPPSHQHLCNVTLAVPSSNHYLVPSEVDWWACDTGLTPCISTAVFNSGTHYCVLVQVVPRVYYHSGDSFDLRYEQKTHIRPKREPISLTLAVMLGIGVAAGVGTGTAALVHGKYHLHQLREAIDEDLRAIEHSITKLEESLTSLSEVVLQNRRGLEIVFLKEGGLCAALKEQCCFYADHSGVVNDSMAKLRERLDKKKKERESQQNWFEN</sequence>
<name>A0A2I3LIV2_PAPAN</name>
<feature type="signal peptide" evidence="3">
    <location>
        <begin position="1"/>
        <end position="33"/>
    </location>
</feature>
<keyword evidence="3" id="KW-0732">Signal</keyword>
<dbReference type="Ensembl" id="ENSPANT00000048961.2">
    <property type="protein sequence ID" value="ENSPANP00000023363.2"/>
    <property type="gene ID" value="ENSPANG00000030790.2"/>
</dbReference>
<organism evidence="4 5">
    <name type="scientific">Papio anubis</name>
    <name type="common">Olive baboon</name>
    <dbReference type="NCBI Taxonomy" id="9555"/>
    <lineage>
        <taxon>Eukaryota</taxon>
        <taxon>Metazoa</taxon>
        <taxon>Chordata</taxon>
        <taxon>Craniata</taxon>
        <taxon>Vertebrata</taxon>
        <taxon>Euteleostomi</taxon>
        <taxon>Mammalia</taxon>
        <taxon>Eutheria</taxon>
        <taxon>Euarchontoglires</taxon>
        <taxon>Primates</taxon>
        <taxon>Haplorrhini</taxon>
        <taxon>Catarrhini</taxon>
        <taxon>Cercopithecidae</taxon>
        <taxon>Cercopithecinae</taxon>
        <taxon>Papio</taxon>
    </lineage>
</organism>
<feature type="compositionally biased region" description="Polar residues" evidence="1">
    <location>
        <begin position="263"/>
        <end position="274"/>
    </location>
</feature>
<dbReference type="AlphaFoldDB" id="A0A2I3LIV2"/>
<dbReference type="Bgee" id="ENSPANG00000030790">
    <property type="expression patterns" value="Expressed in pancreas and 61 other cell types or tissues"/>
</dbReference>
<evidence type="ECO:0000313" key="5">
    <source>
        <dbReference type="Proteomes" id="UP000028761"/>
    </source>
</evidence>
<dbReference type="PANTHER" id="PTHR10424:SF82">
    <property type="entry name" value="ENVELOPE GLYCOPROTEIN-RELATED"/>
    <property type="match status" value="1"/>
</dbReference>
<feature type="chain" id="PRO_5035170288" description="Envelope glycoprotein" evidence="3">
    <location>
        <begin position="34"/>
        <end position="581"/>
    </location>
</feature>
<reference evidence="4" key="2">
    <citation type="submission" date="2025-08" db="UniProtKB">
        <authorList>
            <consortium name="Ensembl"/>
        </authorList>
    </citation>
    <scope>IDENTIFICATION</scope>
</reference>
<dbReference type="SUPFAM" id="SSF49830">
    <property type="entry name" value="ENV polyprotein, receptor-binding domain"/>
    <property type="match status" value="1"/>
</dbReference>
<dbReference type="STRING" id="9555.ENSPANP00000023363"/>
<dbReference type="OMA" id="WGCESIS"/>
<evidence type="ECO:0000256" key="3">
    <source>
        <dbReference type="SAM" id="SignalP"/>
    </source>
</evidence>
<reference evidence="4" key="3">
    <citation type="submission" date="2025-09" db="UniProtKB">
        <authorList>
            <consortium name="Ensembl"/>
        </authorList>
    </citation>
    <scope>IDENTIFICATION</scope>
</reference>
<dbReference type="InterPro" id="IPR008981">
    <property type="entry name" value="FMuLV_rcpt-bd"/>
</dbReference>
<dbReference type="PANTHER" id="PTHR10424">
    <property type="entry name" value="VIRAL ENVELOPE PROTEIN"/>
    <property type="match status" value="1"/>
</dbReference>
<dbReference type="Gene3D" id="3.90.310.10">
    <property type="entry name" value="ENV polyprotein, receptor-binding domain"/>
    <property type="match status" value="1"/>
</dbReference>
<dbReference type="Gene3D" id="1.10.287.210">
    <property type="match status" value="1"/>
</dbReference>
<evidence type="ECO:0000313" key="4">
    <source>
        <dbReference type="Ensembl" id="ENSPANP00000023363.2"/>
    </source>
</evidence>
<proteinExistence type="predicted"/>
<feature type="transmembrane region" description="Helical" evidence="2">
    <location>
        <begin position="457"/>
        <end position="481"/>
    </location>
</feature>